<organism evidence="2 3">
    <name type="scientific">Arachidicoccus ginsenosidivorans</name>
    <dbReference type="NCBI Taxonomy" id="496057"/>
    <lineage>
        <taxon>Bacteria</taxon>
        <taxon>Pseudomonadati</taxon>
        <taxon>Bacteroidota</taxon>
        <taxon>Chitinophagia</taxon>
        <taxon>Chitinophagales</taxon>
        <taxon>Chitinophagaceae</taxon>
        <taxon>Arachidicoccus</taxon>
    </lineage>
</organism>
<keyword evidence="2" id="KW-0808">Transferase</keyword>
<dbReference type="KEGG" id="agi:FSB73_11105"/>
<feature type="domain" description="Glycosyltransferase 2-like" evidence="1">
    <location>
        <begin position="4"/>
        <end position="134"/>
    </location>
</feature>
<dbReference type="GO" id="GO:0016740">
    <property type="term" value="F:transferase activity"/>
    <property type="evidence" value="ECO:0007669"/>
    <property type="project" value="UniProtKB-KW"/>
</dbReference>
<dbReference type="Gene3D" id="3.90.550.10">
    <property type="entry name" value="Spore Coat Polysaccharide Biosynthesis Protein SpsA, Chain A"/>
    <property type="match status" value="1"/>
</dbReference>
<dbReference type="SUPFAM" id="SSF53448">
    <property type="entry name" value="Nucleotide-diphospho-sugar transferases"/>
    <property type="match status" value="1"/>
</dbReference>
<proteinExistence type="predicted"/>
<dbReference type="PANTHER" id="PTHR43179">
    <property type="entry name" value="RHAMNOSYLTRANSFERASE WBBL"/>
    <property type="match status" value="1"/>
</dbReference>
<evidence type="ECO:0000313" key="3">
    <source>
        <dbReference type="Proteomes" id="UP000321291"/>
    </source>
</evidence>
<dbReference type="InterPro" id="IPR001173">
    <property type="entry name" value="Glyco_trans_2-like"/>
</dbReference>
<reference evidence="2 3" key="1">
    <citation type="journal article" date="2017" name="Int. J. Syst. Evol. Microbiol.">
        <title>Arachidicoccus ginsenosidivorans sp. nov., with ginsenoside-converting activity isolated from ginseng cultivating soil.</title>
        <authorList>
            <person name="Siddiqi M.Z."/>
            <person name="Aslam Z."/>
            <person name="Im W.T."/>
        </authorList>
    </citation>
    <scope>NUCLEOTIDE SEQUENCE [LARGE SCALE GENOMIC DNA]</scope>
    <source>
        <strain evidence="2 3">Gsoil 809</strain>
    </source>
</reference>
<dbReference type="AlphaFoldDB" id="A0A5B8VKT1"/>
<dbReference type="Proteomes" id="UP000321291">
    <property type="component" value="Chromosome"/>
</dbReference>
<accession>A0A5B8VKT1</accession>
<dbReference type="RefSeq" id="WP_146781905.1">
    <property type="nucleotide sequence ID" value="NZ_CP042434.1"/>
</dbReference>
<dbReference type="OrthoDB" id="9771846at2"/>
<dbReference type="InterPro" id="IPR029044">
    <property type="entry name" value="Nucleotide-diphossugar_trans"/>
</dbReference>
<sequence length="403" mass="44660">MKLSVIIVNYNVRYFLAHCLASLSSAIEGMEAEVIVVDNCSCDGSLDYLKEKFPEVHFIANPENTGFARANNLALSVAKGELVLYLNPDTLVSDSAIHSCLAFFECNAKVGALGVKMVDGSGRFLPESKRAFPSPLVSFYKLCGLSKLFPESRHFGKYALGYLNENLIHEVEVLAGAFMMARTSLLKQSKGFDERYFMYGEDIDLSYCLQQTGYKNYYLGNVSIIHFKGESAQKGSVNHLKNFYKAMILFVDKHYKGWTGLIYRGFLKAAIAGRYLMSVAASILQAGKRKKSAGRAPDLSSYSSIELLGDETSARQAGHIWSKYAPGTSLHYTPAKGALMATPLQKSEKRAWVLCVGPEFNYDAAILFLQRHAPVSHVYWHYLNFDSMISSSDKKGLGEVLVG</sequence>
<protein>
    <submittedName>
        <fullName evidence="2">Glycosyltransferase family 2 protein</fullName>
    </submittedName>
</protein>
<dbReference type="PANTHER" id="PTHR43179:SF7">
    <property type="entry name" value="RHAMNOSYLTRANSFERASE WBBL"/>
    <property type="match status" value="1"/>
</dbReference>
<gene>
    <name evidence="2" type="ORF">FSB73_11105</name>
</gene>
<evidence type="ECO:0000259" key="1">
    <source>
        <dbReference type="Pfam" id="PF00535"/>
    </source>
</evidence>
<dbReference type="CDD" id="cd04186">
    <property type="entry name" value="GT_2_like_c"/>
    <property type="match status" value="1"/>
</dbReference>
<evidence type="ECO:0000313" key="2">
    <source>
        <dbReference type="EMBL" id="QEC72137.1"/>
    </source>
</evidence>
<name>A0A5B8VKT1_9BACT</name>
<dbReference type="EMBL" id="CP042434">
    <property type="protein sequence ID" value="QEC72137.1"/>
    <property type="molecule type" value="Genomic_DNA"/>
</dbReference>
<dbReference type="Pfam" id="PF00535">
    <property type="entry name" value="Glycos_transf_2"/>
    <property type="match status" value="1"/>
</dbReference>
<keyword evidence="3" id="KW-1185">Reference proteome</keyword>